<reference evidence="2 3" key="1">
    <citation type="submission" date="2021-03" db="EMBL/GenBank/DDBJ databases">
        <authorList>
            <person name="Kanchanasin P."/>
            <person name="Saeng-In P."/>
            <person name="Phongsopitanun W."/>
            <person name="Yuki M."/>
            <person name="Kudo T."/>
            <person name="Ohkuma M."/>
            <person name="Tanasupawat S."/>
        </authorList>
    </citation>
    <scope>NUCLEOTIDE SEQUENCE [LARGE SCALE GENOMIC DNA]</scope>
    <source>
        <strain evidence="2 3">L46</strain>
    </source>
</reference>
<evidence type="ECO:0000313" key="3">
    <source>
        <dbReference type="Proteomes" id="UP000666915"/>
    </source>
</evidence>
<name>A0ABS3QUN6_9ACTN</name>
<proteinExistence type="predicted"/>
<feature type="signal peptide" evidence="1">
    <location>
        <begin position="1"/>
        <end position="30"/>
    </location>
</feature>
<keyword evidence="3" id="KW-1185">Reference proteome</keyword>
<accession>A0ABS3QUN6</accession>
<dbReference type="RefSeq" id="WP_208266024.1">
    <property type="nucleotide sequence ID" value="NZ_BAAAGM010000026.1"/>
</dbReference>
<feature type="chain" id="PRO_5046274909" description="Secreted protein" evidence="1">
    <location>
        <begin position="31"/>
        <end position="91"/>
    </location>
</feature>
<protein>
    <recommendedName>
        <fullName evidence="4">Secreted protein</fullName>
    </recommendedName>
</protein>
<gene>
    <name evidence="2" type="ORF">J4557_09225</name>
</gene>
<keyword evidence="1" id="KW-0732">Signal</keyword>
<organism evidence="2 3">
    <name type="scientific">Actinomadura nitritigenes</name>
    <dbReference type="NCBI Taxonomy" id="134602"/>
    <lineage>
        <taxon>Bacteria</taxon>
        <taxon>Bacillati</taxon>
        <taxon>Actinomycetota</taxon>
        <taxon>Actinomycetes</taxon>
        <taxon>Streptosporangiales</taxon>
        <taxon>Thermomonosporaceae</taxon>
        <taxon>Actinomadura</taxon>
    </lineage>
</organism>
<evidence type="ECO:0000256" key="1">
    <source>
        <dbReference type="SAM" id="SignalP"/>
    </source>
</evidence>
<sequence length="91" mass="9560">MSARSRAQGLRTRALALAAATLTTTGLGVATGVAAVPAHASPAAPAATWWDVGSYGTHPKCVDAGQQYEREGWPYKCIYVSGAGWVLEIWQ</sequence>
<evidence type="ECO:0000313" key="2">
    <source>
        <dbReference type="EMBL" id="MBO2437697.1"/>
    </source>
</evidence>
<dbReference type="Proteomes" id="UP000666915">
    <property type="component" value="Unassembled WGS sequence"/>
</dbReference>
<comment type="caution">
    <text evidence="2">The sequence shown here is derived from an EMBL/GenBank/DDBJ whole genome shotgun (WGS) entry which is preliminary data.</text>
</comment>
<evidence type="ECO:0008006" key="4">
    <source>
        <dbReference type="Google" id="ProtNLM"/>
    </source>
</evidence>
<dbReference type="EMBL" id="JAGEOK010000005">
    <property type="protein sequence ID" value="MBO2437697.1"/>
    <property type="molecule type" value="Genomic_DNA"/>
</dbReference>